<proteinExistence type="inferred from homology"/>
<feature type="non-terminal residue" evidence="3">
    <location>
        <position position="1"/>
    </location>
</feature>
<evidence type="ECO:0000313" key="4">
    <source>
        <dbReference type="Proteomes" id="UP000034879"/>
    </source>
</evidence>
<evidence type="ECO:0000256" key="1">
    <source>
        <dbReference type="ARBA" id="ARBA00005662"/>
    </source>
</evidence>
<dbReference type="PANTHER" id="PTHR33393:SF11">
    <property type="entry name" value="POLYGLUTAMINE SYNTHESIS ACCESSORY PROTEIN RV0574C-RELATED"/>
    <property type="match status" value="1"/>
</dbReference>
<name>A0A0G1VZ76_9BACT</name>
<dbReference type="SUPFAM" id="SSF56300">
    <property type="entry name" value="Metallo-dependent phosphatases"/>
    <property type="match status" value="1"/>
</dbReference>
<dbReference type="InterPro" id="IPR052169">
    <property type="entry name" value="CW_Biosynth-Accessory"/>
</dbReference>
<feature type="domain" description="Capsule synthesis protein CapA" evidence="2">
    <location>
        <begin position="1"/>
        <end position="85"/>
    </location>
</feature>
<comment type="caution">
    <text evidence="3">The sequence shown here is derived from an EMBL/GenBank/DDBJ whole genome shotgun (WGS) entry which is preliminary data.</text>
</comment>
<dbReference type="Gene3D" id="3.60.21.10">
    <property type="match status" value="1"/>
</dbReference>
<dbReference type="Pfam" id="PF09587">
    <property type="entry name" value="PGA_cap"/>
    <property type="match status" value="1"/>
</dbReference>
<dbReference type="PANTHER" id="PTHR33393">
    <property type="entry name" value="POLYGLUTAMINE SYNTHESIS ACCESSORY PROTEIN RV0574C-RELATED"/>
    <property type="match status" value="1"/>
</dbReference>
<gene>
    <name evidence="3" type="ORF">UY01_C0014G0010</name>
</gene>
<protein>
    <recommendedName>
        <fullName evidence="2">Capsule synthesis protein CapA domain-containing protein</fullName>
    </recommendedName>
</protein>
<dbReference type="Proteomes" id="UP000034879">
    <property type="component" value="Unassembled WGS sequence"/>
</dbReference>
<accession>A0A0G1VZ76</accession>
<evidence type="ECO:0000259" key="2">
    <source>
        <dbReference type="SMART" id="SM00854"/>
    </source>
</evidence>
<dbReference type="InterPro" id="IPR019079">
    <property type="entry name" value="Capsule_synth_CapA"/>
</dbReference>
<comment type="similarity">
    <text evidence="1">Belongs to the CapA family.</text>
</comment>
<dbReference type="AlphaFoldDB" id="A0A0G1VZ76"/>
<dbReference type="SMART" id="SM00854">
    <property type="entry name" value="PGA_cap"/>
    <property type="match status" value="1"/>
</dbReference>
<evidence type="ECO:0000313" key="3">
    <source>
        <dbReference type="EMBL" id="KKU75390.1"/>
    </source>
</evidence>
<dbReference type="InterPro" id="IPR029052">
    <property type="entry name" value="Metallo-depent_PP-like"/>
</dbReference>
<dbReference type="EMBL" id="LCOJ01000014">
    <property type="protein sequence ID" value="KKU75390.1"/>
    <property type="molecule type" value="Genomic_DNA"/>
</dbReference>
<sequence length="138" mass="15941">LLASDPRFDEIVQNAASQVDFLIVSFHWGDEYQAKHNARQEYLAHRAVDHGAKLIIGHHPHVVEDTEVYKESFIAYSLGNFIFDQSFSKNTMQGMLLQVKLWKDGTLDVKKNTTYLNSVFQLDRITEGKEEKIKFQNP</sequence>
<reference evidence="3 4" key="1">
    <citation type="journal article" date="2015" name="Nature">
        <title>rRNA introns, odd ribosomes, and small enigmatic genomes across a large radiation of phyla.</title>
        <authorList>
            <person name="Brown C.T."/>
            <person name="Hug L.A."/>
            <person name="Thomas B.C."/>
            <person name="Sharon I."/>
            <person name="Castelle C.J."/>
            <person name="Singh A."/>
            <person name="Wilkins M.J."/>
            <person name="Williams K.H."/>
            <person name="Banfield J.F."/>
        </authorList>
    </citation>
    <scope>NUCLEOTIDE SEQUENCE [LARGE SCALE GENOMIC DNA]</scope>
</reference>
<organism evidence="3 4">
    <name type="scientific">Candidatus Nomurabacteria bacterium GW2011_GWB1_47_6</name>
    <dbReference type="NCBI Taxonomy" id="1618749"/>
    <lineage>
        <taxon>Bacteria</taxon>
        <taxon>Candidatus Nomuraibacteriota</taxon>
    </lineage>
</organism>